<proteinExistence type="predicted"/>
<feature type="transmembrane region" description="Helical" evidence="1">
    <location>
        <begin position="84"/>
        <end position="100"/>
    </location>
</feature>
<gene>
    <name evidence="2" type="ORF">ACFLIM_44110</name>
</gene>
<keyword evidence="3" id="KW-1185">Reference proteome</keyword>
<organism evidence="2 3">
    <name type="scientific">Nonomuraea marmarensis</name>
    <dbReference type="NCBI Taxonomy" id="3351344"/>
    <lineage>
        <taxon>Bacteria</taxon>
        <taxon>Bacillati</taxon>
        <taxon>Actinomycetota</taxon>
        <taxon>Actinomycetes</taxon>
        <taxon>Streptosporangiales</taxon>
        <taxon>Streptosporangiaceae</taxon>
        <taxon>Nonomuraea</taxon>
    </lineage>
</organism>
<dbReference type="RefSeq" id="WP_393175696.1">
    <property type="nucleotide sequence ID" value="NZ_JBICRM010000044.1"/>
</dbReference>
<evidence type="ECO:0000256" key="1">
    <source>
        <dbReference type="SAM" id="Phobius"/>
    </source>
</evidence>
<feature type="transmembrane region" description="Helical" evidence="1">
    <location>
        <begin position="149"/>
        <end position="171"/>
    </location>
</feature>
<feature type="transmembrane region" description="Helical" evidence="1">
    <location>
        <begin position="204"/>
        <end position="225"/>
    </location>
</feature>
<comment type="caution">
    <text evidence="2">The sequence shown here is derived from an EMBL/GenBank/DDBJ whole genome shotgun (WGS) entry which is preliminary data.</text>
</comment>
<evidence type="ECO:0000313" key="2">
    <source>
        <dbReference type="EMBL" id="MFG1710177.1"/>
    </source>
</evidence>
<evidence type="ECO:0000313" key="3">
    <source>
        <dbReference type="Proteomes" id="UP001603978"/>
    </source>
</evidence>
<dbReference type="Proteomes" id="UP001603978">
    <property type="component" value="Unassembled WGS sequence"/>
</dbReference>
<feature type="transmembrane region" description="Helical" evidence="1">
    <location>
        <begin position="62"/>
        <end position="78"/>
    </location>
</feature>
<name>A0ABW7ARX9_9ACTN</name>
<keyword evidence="1" id="KW-0812">Transmembrane</keyword>
<feature type="transmembrane region" description="Helical" evidence="1">
    <location>
        <begin position="178"/>
        <end position="198"/>
    </location>
</feature>
<feature type="transmembrane region" description="Helical" evidence="1">
    <location>
        <begin position="112"/>
        <end position="129"/>
    </location>
</feature>
<keyword evidence="1" id="KW-0472">Membrane</keyword>
<reference evidence="2 3" key="1">
    <citation type="submission" date="2024-10" db="EMBL/GenBank/DDBJ databases">
        <authorList>
            <person name="Topkara A.R."/>
            <person name="Saygin H."/>
        </authorList>
    </citation>
    <scope>NUCLEOTIDE SEQUENCE [LARGE SCALE GENOMIC DNA]</scope>
    <source>
        <strain evidence="2 3">M3C6</strain>
    </source>
</reference>
<keyword evidence="1" id="KW-1133">Transmembrane helix</keyword>
<accession>A0ABW7ARX9</accession>
<protein>
    <recommendedName>
        <fullName evidence="4">DUF4386 family protein</fullName>
    </recommendedName>
</protein>
<evidence type="ECO:0008006" key="4">
    <source>
        <dbReference type="Google" id="ProtNLM"/>
    </source>
</evidence>
<sequence length="240" mass="24943">MFAVFLALLFALFNFGLIDLVTAVTPLDPGDTPAKVLDMGWGIVFCVLLPVPLLAALRRPLAVRHILVITVAMAFSAAASLAPGYAVVVAVLVVAVVLLWRPAPRERRVRPVLAGLALVGAEPACLYAWDMAAAARASLPPSDAESNGLHHWPIMATMALALVALVLQAALVPDYGRLPTSLAGLGALLFGGSCVAYPEFPASVGALGGWLVIAWGLLVIAAAEFKPVEEGVQTRPAPSA</sequence>
<dbReference type="EMBL" id="JBICRM010000044">
    <property type="protein sequence ID" value="MFG1710177.1"/>
    <property type="molecule type" value="Genomic_DNA"/>
</dbReference>
<feature type="transmembrane region" description="Helical" evidence="1">
    <location>
        <begin position="39"/>
        <end position="57"/>
    </location>
</feature>